<feature type="domain" description="Glycosyl hydrolase 94 catalytic" evidence="7">
    <location>
        <begin position="2339"/>
        <end position="2763"/>
    </location>
</feature>
<dbReference type="SMART" id="SM01068">
    <property type="entry name" value="CBM_X"/>
    <property type="match status" value="2"/>
</dbReference>
<protein>
    <submittedName>
        <fullName evidence="8">Cyclic beta-1,2-glucan synthetase</fullName>
    </submittedName>
</protein>
<dbReference type="InterPro" id="IPR010383">
    <property type="entry name" value="Glyco_hydrolase_94_b-supersand"/>
</dbReference>
<evidence type="ECO:0000256" key="4">
    <source>
        <dbReference type="SAM" id="Phobius"/>
    </source>
</evidence>
<feature type="domain" description="Glycosyl hydrolase 94 supersandwich" evidence="5">
    <location>
        <begin position="1567"/>
        <end position="1836"/>
    </location>
</feature>
<dbReference type="InterPro" id="IPR011013">
    <property type="entry name" value="Gal_mutarotase_sf_dom"/>
</dbReference>
<gene>
    <name evidence="8" type="ORF">SAMN05421720_1249</name>
</gene>
<evidence type="ECO:0000256" key="3">
    <source>
        <dbReference type="SAM" id="MobiDB-lite"/>
    </source>
</evidence>
<dbReference type="Pfam" id="PF17167">
    <property type="entry name" value="Glyco_hydro_94"/>
    <property type="match status" value="1"/>
</dbReference>
<dbReference type="InterPro" id="IPR037824">
    <property type="entry name" value="GH94N_2_NdvB"/>
</dbReference>
<dbReference type="CDD" id="cd11756">
    <property type="entry name" value="GH94N_ChvB_NdvB_1_like"/>
    <property type="match status" value="1"/>
</dbReference>
<keyword evidence="1" id="KW-0328">Glycosyltransferase</keyword>
<dbReference type="Pfam" id="PF10091">
    <property type="entry name" value="Glycoamylase"/>
    <property type="match status" value="1"/>
</dbReference>
<feature type="transmembrane region" description="Helical" evidence="4">
    <location>
        <begin position="413"/>
        <end position="434"/>
    </location>
</feature>
<sequence>MQSLRQTAIRSRPSSTPLWVGPAPIREERFGLERLERHAESLAVAQQVTAWPPRVPPLDRRLKSNAVALLADYRSSAAEAEKGGDIVPAAEWLLDNYHLVEKQIRQIHDHLPAGYYRQLPKLAAGPLAGYPRVFGLAWAFIAHTDSHIDPVMLRCFIKAYQRVQPLMIGELWAVAITLRIVLVENLRRLSAQIGLGRSERADADALADRLLASGGAKAALDADVATRSVGPLSEVFAAQLAKRLRDQDPTMTPAIGWLSERLEQQGASIEQVVSRAQQRLGSSNVSVRNVINSMRLISDIDWAEFVESISLVDERLCAASRFATMDFPTRDLYRAAIETLARGSVLSEGDVTDHAIRAANEAARTAPTQDMAERVGDPGYHLIGHGRRALEQAIGFRPTYPARLGRLGRDMGLAGYVAAMVVMTLLVLALPVWSLSLAGLGWGGLAVFAILAAVPATEVATALVNRLATWRHGPVILPGLDLSAGIPGSARTLVAVPTLLTRETDLRDHIESLEVHYLSGAGGDITFALLSDGADADHEVVDSDADLLSVAVEAIAALNRRHGPGPAGDRFLFLHRRRRFNPKQGVWMGWERKRGKLVELNRLLRGATDTSFATVGGVAPHVPDGVRYVITLDADTRLPRDAARRLVGKMSHPLNRPILDPALRRVTDGYGILQPRVTPSLPRGGEGSLFQRVFSGPAGMDPYAAAVSDVYQDVFGEGSFAGKGIYDVDAFEAALSGRDPENALLSHDLFEGIWVRAGLASDIEVVEDFPNRHDVAAKRQHRWIRGDWQLLPWVFGHWTGPGAPSLLGRWKMLDNLRRSLIAPFLLFALAACWVMPTPAAWVGIAFVVAAMALPAFLPSAFAILPRRSGLTARSHFDTLGKGVWLAMVQVFLSVCFLPDQTRRAFDAIGRTVWRLFVTRRDLLEWTTAATSTAAPRLDLPGFYGTMRGGMALGLILAAGAVVIAPSSWLLILPVAVSWAAMPAIAYRISRPSQRARRLVVSDADRAALRLVARRTWRFFETFVTKADSFLPPDNFQVDPVPVLAHRTSPTNIGLYLLSTVAARDFGWAGTTETVERLEATLTAMDGLARYKGHFFNWYDTRDGHVLDPAYVSSVDSGNLAGHLIALANACEDWATPAPGKPDAPNAPEADVRAGLMDTVRLARLAIADLPAAPRGQGPSVSACLDEIETLLEGAQGLDLVFAPLNRLAGKAAEAIRDSLPLADDDDLASDPLFWIDALRTAGLSHARDRHLDHNAARHLADRLRGLAAQARAMAMAMDFTGLLNPERMLLSIGYSLADNGLDANCYDLLASEARLASLFAIAKGDVPTRHWFRLGRGATPMGGGSALISWSGSMFEYLMPSLVMRAPIGSVLEQTDRLAVAVQQAHARTLAIPWGVSESAFNARDLELTYQYSSFGVPGLGLKRGLAGDAVVAPYATALGAMVDPHGARRNFDRLTGMGALGRHGFFDALDFTRSRIPEGETVAIVRTFMAHHQGMTIVALANTVTDGRMRDRFHRDPMIKACELLLQERVPQDVAVARPDLEGMRTPVTAITSAGAATRRLSVAASGAPATHLLSNGCYAVMLTATGGGYSRWGSIAVTRWREDGGPDDGGTFIFLKDRATGKRWTASASPTGEGGRPGHVLFSEDHAQFTGHDGTLTTTMDVLVSGEDDGEVRRVSLTNSGWRPRDIELTSYTELVLAPVAADAAHPAFSRMFVQTAHLPEFEALTATRRPRSPDDPGVWAAHFAVVEGDIAADPEFETDRARFLGRGTGTLAGAVAMRDGRTLSNTVGTVLDPVFSLRRCVTIPGGSVARVSFWTVVASTQAALLDLIDKHHDRNAFDRAKTLAWTQAQVELRHIGIGAAEAMDFQILAAPILYEDLRYRMPAEVIARGAGPQSGLWPLGISGDLAIVLLRIDDIADMAVVGQMLRAHEYWRMKQVAVDLVIVNEHPASYIQDLQTALEAAVRKSQSRPRLGESVAAGAVHVLRRDLVPQGTRDLLAATARIVLHARRGSVADQIARAERPTAGARHKTRHPDAQPAQGPPQSAPAGADLEYFNGFGGFARDGREYVTILSGDETTPAPWINVIANAEFGFQVSAEGAGYTWAVNSRENPLTRWSNDPVIDPSGEAILVRDDGTGVVWSPMARPRRDGGTYVARHGFGYSRFEHEAEGVALDLIQFVPRADPIKISRLTLRNRSGQRRRLSVTAAVEWMVGIAPGTASPFLLTGRDDETGAIFTRNPWGRGFPDRVAFTDLGGRQTSWTTDRAAFHGGVGAPASGTAGVGLDRCVALTAAIDLADGEETDVVWFMGECASDADARALIMRSRRADLDAVLAAVTDHWAGLLGAVQVRTPDRAMDIMLNGWLLYQTLACRILARSGFYQASGAYGFRDQLQDGMALTFACPEETRTHLLRAAARQFVEGDVQHWWLPHSGQGTRTRISDDRIWLVFAVASYVATSGDAGVLDEPVSFLEGQALKPGAHDAFFTPTLSDRQASLFEHCALALDRSLALLGPHGLPLMGTGDWNDGMNRVGENGQGESVWLAWLTARTVALFAPLATDRGDARAQGWQAQAAGIVAAVEREAWDGDWYRRATFDDGTWLGTRDGDACRIDSIAQSWAVLSEVADPDRAARAMAALDRHLVRGQDRLVLLFTPPFDSTTHDPGYIRGYPPGLRENGGQYTHAAMWVIMAFAKLGDGAKATELFAMLNPITHARRHDDVHRYKVEPYVVAADVYSQPPHIGRGGWTWYTGSAAWMYRAGVEGILGLRREGRDLVVDPRVPDTWPGFEATVTVAGTRCDIRVKTASGPSGQTSSATLEGRPLLPCDGAFRVPLDGGRQALDVTVRPDRTRPRDF</sequence>
<dbReference type="PANTHER" id="PTHR37469:SF2">
    <property type="entry name" value="CELLOBIONIC ACID PHOSPHORYLASE"/>
    <property type="match status" value="1"/>
</dbReference>
<dbReference type="Proteomes" id="UP000199412">
    <property type="component" value="Unassembled WGS sequence"/>
</dbReference>
<dbReference type="PANTHER" id="PTHR37469">
    <property type="entry name" value="CELLOBIONIC ACID PHOSPHORYLASE-RELATED"/>
    <property type="match status" value="1"/>
</dbReference>
<dbReference type="OrthoDB" id="9769991at2"/>
<accession>A0A1G7HQL4</accession>
<keyword evidence="2" id="KW-0808">Transferase</keyword>
<dbReference type="CDD" id="cd11753">
    <property type="entry name" value="GH94N_ChvB_NdvB_2_like"/>
    <property type="match status" value="1"/>
</dbReference>
<dbReference type="Gene3D" id="2.60.420.10">
    <property type="entry name" value="Maltose phosphorylase, domain 3"/>
    <property type="match status" value="1"/>
</dbReference>
<evidence type="ECO:0000313" key="9">
    <source>
        <dbReference type="Proteomes" id="UP000199412"/>
    </source>
</evidence>
<proteinExistence type="predicted"/>
<feature type="domain" description="Glycosyl hydrolase 94 supersandwich" evidence="5">
    <location>
        <begin position="2067"/>
        <end position="2325"/>
    </location>
</feature>
<dbReference type="GO" id="GO:0030246">
    <property type="term" value="F:carbohydrate binding"/>
    <property type="evidence" value="ECO:0007669"/>
    <property type="project" value="InterPro"/>
</dbReference>
<keyword evidence="4" id="KW-0812">Transmembrane</keyword>
<dbReference type="SUPFAM" id="SSF48208">
    <property type="entry name" value="Six-hairpin glycosidases"/>
    <property type="match status" value="1"/>
</dbReference>
<dbReference type="InterPro" id="IPR033432">
    <property type="entry name" value="GH94_catalytic"/>
</dbReference>
<evidence type="ECO:0000256" key="1">
    <source>
        <dbReference type="ARBA" id="ARBA00022676"/>
    </source>
</evidence>
<evidence type="ECO:0000259" key="7">
    <source>
        <dbReference type="Pfam" id="PF17167"/>
    </source>
</evidence>
<dbReference type="SUPFAM" id="SSF74650">
    <property type="entry name" value="Galactose mutarotase-like"/>
    <property type="match status" value="2"/>
</dbReference>
<name>A0A1G7HQL4_9PROT</name>
<evidence type="ECO:0000259" key="5">
    <source>
        <dbReference type="Pfam" id="PF06165"/>
    </source>
</evidence>
<feature type="transmembrane region" description="Helical" evidence="4">
    <location>
        <begin position="440"/>
        <end position="464"/>
    </location>
</feature>
<dbReference type="InterPro" id="IPR052047">
    <property type="entry name" value="GH94_Enzymes"/>
</dbReference>
<dbReference type="InterPro" id="IPR037018">
    <property type="entry name" value="GH65_N"/>
</dbReference>
<reference evidence="8 9" key="1">
    <citation type="submission" date="2016-10" db="EMBL/GenBank/DDBJ databases">
        <authorList>
            <person name="de Groot N.N."/>
        </authorList>
    </citation>
    <scope>NUCLEOTIDE SEQUENCE [LARGE SCALE GENOMIC DNA]</scope>
    <source>
        <strain evidence="8 9">ATCC 700224</strain>
    </source>
</reference>
<dbReference type="STRING" id="69960.SAMN05421720_1249"/>
<evidence type="ECO:0000256" key="2">
    <source>
        <dbReference type="ARBA" id="ARBA00022679"/>
    </source>
</evidence>
<keyword evidence="4" id="KW-1133">Transmembrane helix</keyword>
<feature type="transmembrane region" description="Helical" evidence="4">
    <location>
        <begin position="819"/>
        <end position="836"/>
    </location>
</feature>
<dbReference type="InterPro" id="IPR019282">
    <property type="entry name" value="Glycoamylase-like_cons_dom"/>
</dbReference>
<evidence type="ECO:0000259" key="6">
    <source>
        <dbReference type="Pfam" id="PF10091"/>
    </source>
</evidence>
<organism evidence="8 9">
    <name type="scientific">Rhodospira trueperi</name>
    <dbReference type="NCBI Taxonomy" id="69960"/>
    <lineage>
        <taxon>Bacteria</taxon>
        <taxon>Pseudomonadati</taxon>
        <taxon>Pseudomonadota</taxon>
        <taxon>Alphaproteobacteria</taxon>
        <taxon>Rhodospirillales</taxon>
        <taxon>Rhodospirillaceae</taxon>
        <taxon>Rhodospira</taxon>
    </lineage>
</organism>
<dbReference type="RefSeq" id="WP_092788049.1">
    <property type="nucleotide sequence ID" value="NZ_FNAP01000024.1"/>
</dbReference>
<feature type="transmembrane region" description="Helical" evidence="4">
    <location>
        <begin position="842"/>
        <end position="864"/>
    </location>
</feature>
<dbReference type="EMBL" id="FNAP01000024">
    <property type="protein sequence ID" value="SDF02564.1"/>
    <property type="molecule type" value="Genomic_DNA"/>
</dbReference>
<feature type="transmembrane region" description="Helical" evidence="4">
    <location>
        <begin position="952"/>
        <end position="981"/>
    </location>
</feature>
<evidence type="ECO:0000313" key="8">
    <source>
        <dbReference type="EMBL" id="SDF02564.1"/>
    </source>
</evidence>
<feature type="region of interest" description="Disordered" evidence="3">
    <location>
        <begin position="2022"/>
        <end position="2050"/>
    </location>
</feature>
<feature type="domain" description="Glycoamylase-like" evidence="6">
    <location>
        <begin position="1308"/>
        <end position="1516"/>
    </location>
</feature>
<dbReference type="Gene3D" id="1.50.10.10">
    <property type="match status" value="1"/>
</dbReference>
<dbReference type="InterPro" id="IPR008928">
    <property type="entry name" value="6-hairpin_glycosidase_sf"/>
</dbReference>
<dbReference type="GO" id="GO:0005975">
    <property type="term" value="P:carbohydrate metabolic process"/>
    <property type="evidence" value="ECO:0007669"/>
    <property type="project" value="InterPro"/>
</dbReference>
<dbReference type="GO" id="GO:0016757">
    <property type="term" value="F:glycosyltransferase activity"/>
    <property type="evidence" value="ECO:0007669"/>
    <property type="project" value="UniProtKB-KW"/>
</dbReference>
<dbReference type="InterPro" id="IPR037820">
    <property type="entry name" value="GH94N_NdvB"/>
</dbReference>
<keyword evidence="4" id="KW-0472">Membrane</keyword>
<dbReference type="Gene3D" id="1.50.10.140">
    <property type="match status" value="2"/>
</dbReference>
<keyword evidence="9" id="KW-1185">Reference proteome</keyword>
<dbReference type="Pfam" id="PF06165">
    <property type="entry name" value="GH94_b-supersand"/>
    <property type="match status" value="2"/>
</dbReference>
<dbReference type="InterPro" id="IPR012341">
    <property type="entry name" value="6hp_glycosidase-like_sf"/>
</dbReference>
<dbReference type="Gene3D" id="2.70.98.40">
    <property type="entry name" value="Glycoside hydrolase, family 65, N-terminal domain"/>
    <property type="match status" value="2"/>
</dbReference>